<evidence type="ECO:0000259" key="1">
    <source>
        <dbReference type="Pfam" id="PF13480"/>
    </source>
</evidence>
<evidence type="ECO:0000313" key="3">
    <source>
        <dbReference type="Proteomes" id="UP000027725"/>
    </source>
</evidence>
<dbReference type="eggNOG" id="COG2348">
    <property type="taxonomic scope" value="Bacteria"/>
</dbReference>
<dbReference type="PANTHER" id="PTHR36174">
    <property type="entry name" value="LIPID II:GLYCINE GLYCYLTRANSFERASE"/>
    <property type="match status" value="1"/>
</dbReference>
<keyword evidence="3" id="KW-1185">Reference proteome</keyword>
<dbReference type="STRING" id="1185766.SAMN05216224_106229"/>
<dbReference type="SUPFAM" id="SSF55729">
    <property type="entry name" value="Acyl-CoA N-acyltransferases (Nat)"/>
    <property type="match status" value="1"/>
</dbReference>
<dbReference type="AlphaFoldDB" id="A0A074TE95"/>
<dbReference type="Gene3D" id="3.40.630.30">
    <property type="match status" value="1"/>
</dbReference>
<feature type="domain" description="BioF2-like acetyltransferase" evidence="1">
    <location>
        <begin position="157"/>
        <end position="265"/>
    </location>
</feature>
<dbReference type="Pfam" id="PF13480">
    <property type="entry name" value="Acetyltransf_6"/>
    <property type="match status" value="1"/>
</dbReference>
<gene>
    <name evidence="2" type="ORF">DL1_19710</name>
</gene>
<name>A0A074TE95_9RHOB</name>
<dbReference type="InterPro" id="IPR016181">
    <property type="entry name" value="Acyl_CoA_acyltransferase"/>
</dbReference>
<proteinExistence type="predicted"/>
<dbReference type="InterPro" id="IPR050644">
    <property type="entry name" value="PG_Glycine_Bridge_Synth"/>
</dbReference>
<comment type="caution">
    <text evidence="2">The sequence shown here is derived from an EMBL/GenBank/DDBJ whole genome shotgun (WGS) entry which is preliminary data.</text>
</comment>
<organism evidence="2 3">
    <name type="scientific">Thioclava dalianensis</name>
    <dbReference type="NCBI Taxonomy" id="1185766"/>
    <lineage>
        <taxon>Bacteria</taxon>
        <taxon>Pseudomonadati</taxon>
        <taxon>Pseudomonadota</taxon>
        <taxon>Alphaproteobacteria</taxon>
        <taxon>Rhodobacterales</taxon>
        <taxon>Paracoccaceae</taxon>
        <taxon>Thioclava</taxon>
    </lineage>
</organism>
<dbReference type="PANTHER" id="PTHR36174:SF1">
    <property type="entry name" value="LIPID II:GLYCINE GLYCYLTRANSFERASE"/>
    <property type="match status" value="1"/>
</dbReference>
<sequence>MTGSALEIAPFPGAAWQQALDAIALGGACAMQQSQSYGAVLGARGRRVARFEIRADGVRIGLVQMIGRRGMWLISRGPVFVPGCAEGLQRRALCHLARRPGLVLATPAAAVAGPGLIPLITARHHAIWSLRADPSALRKGLAGKWRNRLVAAERAGLRVCPEPEFDWILRADQAQQRARGYRALPADFTRDWAAQAPEDLIALRIEDATGARIAGVIVLRHGAGASYHIGWGGAQGRASGAHNLALWQTALMLRAQGVVQFDLGCVDGEAGAGRLHFKLGTGARAVSLGASLLALPI</sequence>
<dbReference type="RefSeq" id="WP_051693433.1">
    <property type="nucleotide sequence ID" value="NZ_JHEH01000008.1"/>
</dbReference>
<accession>A0A074TE95</accession>
<dbReference type="InterPro" id="IPR038740">
    <property type="entry name" value="BioF2-like_GNAT_dom"/>
</dbReference>
<dbReference type="EMBL" id="JHEH01000008">
    <property type="protein sequence ID" value="KEP70014.1"/>
    <property type="molecule type" value="Genomic_DNA"/>
</dbReference>
<reference evidence="2 3" key="1">
    <citation type="submission" date="2014-03" db="EMBL/GenBank/DDBJ databases">
        <title>The draft genome sequence of Thioclava dalianensis DLFJ1-1.</title>
        <authorList>
            <person name="Lai Q."/>
            <person name="Shao Z."/>
        </authorList>
    </citation>
    <scope>NUCLEOTIDE SEQUENCE [LARGE SCALE GENOMIC DNA]</scope>
    <source>
        <strain evidence="2 3">DLFJ1-1</strain>
    </source>
</reference>
<protein>
    <recommendedName>
        <fullName evidence="1">BioF2-like acetyltransferase domain-containing protein</fullName>
    </recommendedName>
</protein>
<evidence type="ECO:0000313" key="2">
    <source>
        <dbReference type="EMBL" id="KEP70014.1"/>
    </source>
</evidence>
<dbReference type="Proteomes" id="UP000027725">
    <property type="component" value="Unassembled WGS sequence"/>
</dbReference>